<accession>A0A318S8E5</accession>
<keyword evidence="2" id="KW-0129">CBS domain</keyword>
<dbReference type="SUPFAM" id="SSF54631">
    <property type="entry name" value="CBS-domain pair"/>
    <property type="match status" value="1"/>
</dbReference>
<feature type="domain" description="CBS" evidence="3">
    <location>
        <begin position="8"/>
        <end position="64"/>
    </location>
</feature>
<dbReference type="InterPro" id="IPR000644">
    <property type="entry name" value="CBS_dom"/>
</dbReference>
<dbReference type="PANTHER" id="PTHR48108:SF34">
    <property type="entry name" value="CBS DOMAIN-CONTAINING PROTEIN YHCV"/>
    <property type="match status" value="1"/>
</dbReference>
<evidence type="ECO:0000256" key="1">
    <source>
        <dbReference type="ARBA" id="ARBA00022737"/>
    </source>
</evidence>
<dbReference type="InterPro" id="IPR046342">
    <property type="entry name" value="CBS_dom_sf"/>
</dbReference>
<organism evidence="4 5">
    <name type="scientific">Deinococcus yavapaiensis KR-236</name>
    <dbReference type="NCBI Taxonomy" id="694435"/>
    <lineage>
        <taxon>Bacteria</taxon>
        <taxon>Thermotogati</taxon>
        <taxon>Deinococcota</taxon>
        <taxon>Deinococci</taxon>
        <taxon>Deinococcales</taxon>
        <taxon>Deinococcaceae</taxon>
        <taxon>Deinococcus</taxon>
    </lineage>
</organism>
<evidence type="ECO:0000313" key="4">
    <source>
        <dbReference type="EMBL" id="PYE54116.1"/>
    </source>
</evidence>
<dbReference type="OrthoDB" id="9802114at2"/>
<evidence type="ECO:0000256" key="2">
    <source>
        <dbReference type="PROSITE-ProRule" id="PRU00703"/>
    </source>
</evidence>
<protein>
    <submittedName>
        <fullName evidence="4">CBS domain protein</fullName>
    </submittedName>
</protein>
<dbReference type="AlphaFoldDB" id="A0A318S8E5"/>
<evidence type="ECO:0000259" key="3">
    <source>
        <dbReference type="PROSITE" id="PS51371"/>
    </source>
</evidence>
<evidence type="ECO:0000313" key="5">
    <source>
        <dbReference type="Proteomes" id="UP000248326"/>
    </source>
</evidence>
<keyword evidence="5" id="KW-1185">Reference proteome</keyword>
<dbReference type="SMART" id="SM00116">
    <property type="entry name" value="CBS"/>
    <property type="match status" value="2"/>
</dbReference>
<proteinExistence type="predicted"/>
<dbReference type="Proteomes" id="UP000248326">
    <property type="component" value="Unassembled WGS sequence"/>
</dbReference>
<gene>
    <name evidence="4" type="ORF">DES52_10681</name>
</gene>
<name>A0A318S8E5_9DEIO</name>
<reference evidence="4 5" key="1">
    <citation type="submission" date="2018-06" db="EMBL/GenBank/DDBJ databases">
        <title>Genomic Encyclopedia of Type Strains, Phase IV (KMG-IV): sequencing the most valuable type-strain genomes for metagenomic binning, comparative biology and taxonomic classification.</title>
        <authorList>
            <person name="Goeker M."/>
        </authorList>
    </citation>
    <scope>NUCLEOTIDE SEQUENCE [LARGE SCALE GENOMIC DNA]</scope>
    <source>
        <strain evidence="4 5">DSM 18048</strain>
    </source>
</reference>
<dbReference type="EMBL" id="QJSX01000006">
    <property type="protein sequence ID" value="PYE54116.1"/>
    <property type="molecule type" value="Genomic_DNA"/>
</dbReference>
<dbReference type="PANTHER" id="PTHR48108">
    <property type="entry name" value="CBS DOMAIN-CONTAINING PROTEIN CBSX2, CHLOROPLASTIC"/>
    <property type="match status" value="1"/>
</dbReference>
<feature type="domain" description="CBS" evidence="3">
    <location>
        <begin position="72"/>
        <end position="127"/>
    </location>
</feature>
<dbReference type="CDD" id="cd04622">
    <property type="entry name" value="CBS_pair_HRP1_like"/>
    <property type="match status" value="1"/>
</dbReference>
<dbReference type="Gene3D" id="3.10.580.10">
    <property type="entry name" value="CBS-domain"/>
    <property type="match status" value="1"/>
</dbReference>
<keyword evidence="1" id="KW-0677">Repeat</keyword>
<comment type="caution">
    <text evidence="4">The sequence shown here is derived from an EMBL/GenBank/DDBJ whole genome shotgun (WGS) entry which is preliminary data.</text>
</comment>
<dbReference type="InterPro" id="IPR051462">
    <property type="entry name" value="CBS_domain-containing"/>
</dbReference>
<dbReference type="RefSeq" id="WP_110886509.1">
    <property type="nucleotide sequence ID" value="NZ_QJSX01000006.1"/>
</dbReference>
<sequence>MTKLRDIMSENLVTVSPRTSVSEVAKLMKQHDIGNVLVTEGERLAGIVTDRDLVVRVMAEGGPSNAAVGDIMSKDLVTLEADTKVKDAAKLMADKQVRRLPVVENGKPVGIISLGDLAVKTDTGADEAALEGVSQPGGNN</sequence>
<dbReference type="PROSITE" id="PS51371">
    <property type="entry name" value="CBS"/>
    <property type="match status" value="2"/>
</dbReference>
<dbReference type="Pfam" id="PF00571">
    <property type="entry name" value="CBS"/>
    <property type="match status" value="2"/>
</dbReference>